<sequence>MYERAKAINKYYTDLKYNVISKKQAKTIINLHKDIQLKDIKNLSERFFETASIIEQNLSLFASLCKHIDIVTALVEYLNYYGAQFMFNEEYDEAETVYKEHYIPGTLILTVYSMCREEALITFLEHAIIEDTALVMGEILTHVKFMIDDSSKENMLLM</sequence>
<accession>A0AAV2NMM3</accession>
<evidence type="ECO:0000313" key="1">
    <source>
        <dbReference type="EMBL" id="CAL1681681.1"/>
    </source>
</evidence>
<keyword evidence="2" id="KW-1185">Reference proteome</keyword>
<gene>
    <name evidence="1" type="ORF">LPLAT_LOCUS7648</name>
</gene>
<dbReference type="EMBL" id="OZ034826">
    <property type="protein sequence ID" value="CAL1681681.1"/>
    <property type="molecule type" value="Genomic_DNA"/>
</dbReference>
<reference evidence="1" key="1">
    <citation type="submission" date="2024-04" db="EMBL/GenBank/DDBJ databases">
        <authorList>
            <consortium name="Molecular Ecology Group"/>
        </authorList>
    </citation>
    <scope>NUCLEOTIDE SEQUENCE</scope>
</reference>
<organism evidence="1 2">
    <name type="scientific">Lasius platythorax</name>
    <dbReference type="NCBI Taxonomy" id="488582"/>
    <lineage>
        <taxon>Eukaryota</taxon>
        <taxon>Metazoa</taxon>
        <taxon>Ecdysozoa</taxon>
        <taxon>Arthropoda</taxon>
        <taxon>Hexapoda</taxon>
        <taxon>Insecta</taxon>
        <taxon>Pterygota</taxon>
        <taxon>Neoptera</taxon>
        <taxon>Endopterygota</taxon>
        <taxon>Hymenoptera</taxon>
        <taxon>Apocrita</taxon>
        <taxon>Aculeata</taxon>
        <taxon>Formicoidea</taxon>
        <taxon>Formicidae</taxon>
        <taxon>Formicinae</taxon>
        <taxon>Lasius</taxon>
        <taxon>Lasius</taxon>
    </lineage>
</organism>
<proteinExistence type="predicted"/>
<dbReference type="Proteomes" id="UP001497644">
    <property type="component" value="Chromosome 3"/>
</dbReference>
<protein>
    <submittedName>
        <fullName evidence="1">Uncharacterized protein</fullName>
    </submittedName>
</protein>
<name>A0AAV2NMM3_9HYME</name>
<dbReference type="AlphaFoldDB" id="A0AAV2NMM3"/>
<evidence type="ECO:0000313" key="2">
    <source>
        <dbReference type="Proteomes" id="UP001497644"/>
    </source>
</evidence>